<reference evidence="1" key="1">
    <citation type="journal article" date="2019" name="MBio">
        <title>Virus Genomes from Deep Sea Sediments Expand the Ocean Megavirome and Support Independent Origins of Viral Gigantism.</title>
        <authorList>
            <person name="Backstrom D."/>
            <person name="Yutin N."/>
            <person name="Jorgensen S.L."/>
            <person name="Dharamshi J."/>
            <person name="Homa F."/>
            <person name="Zaremba-Niedwiedzka K."/>
            <person name="Spang A."/>
            <person name="Wolf Y.I."/>
            <person name="Koonin E.V."/>
            <person name="Ettema T.J."/>
        </authorList>
    </citation>
    <scope>NUCLEOTIDE SEQUENCE</scope>
</reference>
<gene>
    <name evidence="1" type="ORF">LCPAC304_00070</name>
</gene>
<sequence>MENAQQKQFEKDIERYPKSKEFFSQWIAHLSSVDNDNDDRKTFKDFFGTFYESHYDYNANPAHPGIEFIRTLSVEWVYHMALRYTEKTEEERKQIEEKIQPERERLLNFNRERQHTLRGNIYVIESVWGDASTMIKNLEGLESREQELTE</sequence>
<accession>A0A481ZAL4</accession>
<proteinExistence type="predicted"/>
<name>A0A481ZAL4_9VIRU</name>
<protein>
    <submittedName>
        <fullName evidence="1">Uncharacterized protein</fullName>
    </submittedName>
</protein>
<organism evidence="1">
    <name type="scientific">Pithovirus LCPAC304</name>
    <dbReference type="NCBI Taxonomy" id="2506594"/>
    <lineage>
        <taxon>Viruses</taxon>
        <taxon>Pithoviruses</taxon>
    </lineage>
</organism>
<dbReference type="EMBL" id="MK500565">
    <property type="protein sequence ID" value="QBK91681.1"/>
    <property type="molecule type" value="Genomic_DNA"/>
</dbReference>
<evidence type="ECO:0000313" key="1">
    <source>
        <dbReference type="EMBL" id="QBK91681.1"/>
    </source>
</evidence>